<name>A0A195FPZ3_9HYME</name>
<dbReference type="AlphaFoldDB" id="A0A195FPZ3"/>
<gene>
    <name evidence="1" type="ORF">ALC56_03567</name>
</gene>
<reference evidence="1 2" key="1">
    <citation type="submission" date="2016-03" db="EMBL/GenBank/DDBJ databases">
        <title>Trachymyrmex septentrionalis WGS genome.</title>
        <authorList>
            <person name="Nygaard S."/>
            <person name="Hu H."/>
            <person name="Boomsma J."/>
            <person name="Zhang G."/>
        </authorList>
    </citation>
    <scope>NUCLEOTIDE SEQUENCE [LARGE SCALE GENOMIC DNA]</scope>
    <source>
        <strain evidence="1">Tsep2-gDNA-1</strain>
        <tissue evidence="1">Whole body</tissue>
    </source>
</reference>
<evidence type="ECO:0000313" key="2">
    <source>
        <dbReference type="Proteomes" id="UP000078541"/>
    </source>
</evidence>
<protein>
    <submittedName>
        <fullName evidence="1">Uncharacterized protein</fullName>
    </submittedName>
</protein>
<accession>A0A195FPZ3</accession>
<keyword evidence="2" id="KW-1185">Reference proteome</keyword>
<sequence>MTTKTTTGTTLAIPDIKDVSHREMERYDKDIKNYSEKMTEKKLIQKLVQ</sequence>
<proteinExistence type="predicted"/>
<dbReference type="EMBL" id="KQ981387">
    <property type="protein sequence ID" value="KYN42004.1"/>
    <property type="molecule type" value="Genomic_DNA"/>
</dbReference>
<organism evidence="1 2">
    <name type="scientific">Trachymyrmex septentrionalis</name>
    <dbReference type="NCBI Taxonomy" id="34720"/>
    <lineage>
        <taxon>Eukaryota</taxon>
        <taxon>Metazoa</taxon>
        <taxon>Ecdysozoa</taxon>
        <taxon>Arthropoda</taxon>
        <taxon>Hexapoda</taxon>
        <taxon>Insecta</taxon>
        <taxon>Pterygota</taxon>
        <taxon>Neoptera</taxon>
        <taxon>Endopterygota</taxon>
        <taxon>Hymenoptera</taxon>
        <taxon>Apocrita</taxon>
        <taxon>Aculeata</taxon>
        <taxon>Formicoidea</taxon>
        <taxon>Formicidae</taxon>
        <taxon>Myrmicinae</taxon>
        <taxon>Trachymyrmex</taxon>
    </lineage>
</organism>
<evidence type="ECO:0000313" key="1">
    <source>
        <dbReference type="EMBL" id="KYN42004.1"/>
    </source>
</evidence>
<dbReference type="Proteomes" id="UP000078541">
    <property type="component" value="Unassembled WGS sequence"/>
</dbReference>